<dbReference type="Pfam" id="PF02457">
    <property type="entry name" value="DAC"/>
    <property type="match status" value="1"/>
</dbReference>
<comment type="function">
    <text evidence="10">Catalyzes the condensation of 2 ATP molecules into cyclic di-AMP (c-di-AMP), a second messenger used to regulate differing processes in different bacteria.</text>
</comment>
<keyword evidence="9 10" id="KW-0472">Membrane</keyword>
<evidence type="ECO:0000313" key="12">
    <source>
        <dbReference type="EMBL" id="SER95847.1"/>
    </source>
</evidence>
<feature type="transmembrane region" description="Helical" evidence="10">
    <location>
        <begin position="14"/>
        <end position="34"/>
    </location>
</feature>
<protein>
    <recommendedName>
        <fullName evidence="10">Diadenylate cyclase</fullName>
        <shortName evidence="10">DAC</shortName>
        <ecNumber evidence="10">2.7.7.85</ecNumber>
    </recommendedName>
    <alternativeName>
        <fullName evidence="10">Cyclic-di-AMP synthase</fullName>
        <shortName evidence="10">c-di-AMP synthase</shortName>
    </alternativeName>
</protein>
<dbReference type="GO" id="GO:0006171">
    <property type="term" value="P:cAMP biosynthetic process"/>
    <property type="evidence" value="ECO:0007669"/>
    <property type="project" value="InterPro"/>
</dbReference>
<dbReference type="InterPro" id="IPR050338">
    <property type="entry name" value="DisA"/>
</dbReference>
<dbReference type="GO" id="GO:0005524">
    <property type="term" value="F:ATP binding"/>
    <property type="evidence" value="ECO:0007669"/>
    <property type="project" value="UniProtKB-UniRule"/>
</dbReference>
<evidence type="ECO:0000256" key="8">
    <source>
        <dbReference type="ARBA" id="ARBA00022989"/>
    </source>
</evidence>
<evidence type="ECO:0000256" key="5">
    <source>
        <dbReference type="ARBA" id="ARBA00022695"/>
    </source>
</evidence>
<dbReference type="EMBL" id="FOHA01000013">
    <property type="protein sequence ID" value="SER95847.1"/>
    <property type="molecule type" value="Genomic_DNA"/>
</dbReference>
<dbReference type="STRING" id="142588.SAMN04488559_11313"/>
<feature type="transmembrane region" description="Helical" evidence="10">
    <location>
        <begin position="46"/>
        <end position="65"/>
    </location>
</feature>
<dbReference type="PROSITE" id="PS51794">
    <property type="entry name" value="DAC"/>
    <property type="match status" value="1"/>
</dbReference>
<dbReference type="HAMAP" id="MF_01499">
    <property type="entry name" value="DacA"/>
    <property type="match status" value="1"/>
</dbReference>
<evidence type="ECO:0000256" key="2">
    <source>
        <dbReference type="ARBA" id="ARBA00022475"/>
    </source>
</evidence>
<dbReference type="SUPFAM" id="SSF143597">
    <property type="entry name" value="YojJ-like"/>
    <property type="match status" value="1"/>
</dbReference>
<dbReference type="InterPro" id="IPR014046">
    <property type="entry name" value="C-di-AMP_synthase"/>
</dbReference>
<keyword evidence="3 10" id="KW-0808">Transferase</keyword>
<evidence type="ECO:0000256" key="6">
    <source>
        <dbReference type="ARBA" id="ARBA00022741"/>
    </source>
</evidence>
<comment type="similarity">
    <text evidence="10">Belongs to the adenylate cyclase family. DacA/CdaA subfamily.</text>
</comment>
<reference evidence="12 13" key="1">
    <citation type="submission" date="2016-10" db="EMBL/GenBank/DDBJ databases">
        <authorList>
            <person name="de Groot N.N."/>
        </authorList>
    </citation>
    <scope>NUCLEOTIDE SEQUENCE [LARGE SCALE GENOMIC DNA]</scope>
    <source>
        <strain evidence="12 13">DSM 13760</strain>
    </source>
</reference>
<dbReference type="EC" id="2.7.7.85" evidence="10"/>
<evidence type="ECO:0000256" key="7">
    <source>
        <dbReference type="ARBA" id="ARBA00022840"/>
    </source>
</evidence>
<evidence type="ECO:0000256" key="3">
    <source>
        <dbReference type="ARBA" id="ARBA00022679"/>
    </source>
</evidence>
<organism evidence="12 13">
    <name type="scientific">Isobaculum melis</name>
    <dbReference type="NCBI Taxonomy" id="142588"/>
    <lineage>
        <taxon>Bacteria</taxon>
        <taxon>Bacillati</taxon>
        <taxon>Bacillota</taxon>
        <taxon>Bacilli</taxon>
        <taxon>Lactobacillales</taxon>
        <taxon>Carnobacteriaceae</taxon>
        <taxon>Isobaculum</taxon>
    </lineage>
</organism>
<dbReference type="RefSeq" id="WP_092652894.1">
    <property type="nucleotide sequence ID" value="NZ_FOHA01000013.1"/>
</dbReference>
<name>A0A1H9TFM8_9LACT</name>
<keyword evidence="4 10" id="KW-0812">Transmembrane</keyword>
<keyword evidence="2 10" id="KW-1003">Cell membrane</keyword>
<comment type="caution">
    <text evidence="10">Lacks conserved residue(s) required for the propagation of feature annotation.</text>
</comment>
<keyword evidence="13" id="KW-1185">Reference proteome</keyword>
<evidence type="ECO:0000256" key="9">
    <source>
        <dbReference type="ARBA" id="ARBA00023136"/>
    </source>
</evidence>
<dbReference type="NCBIfam" id="TIGR00159">
    <property type="entry name" value="diadenylate cyclase CdaA"/>
    <property type="match status" value="1"/>
</dbReference>
<comment type="subunit">
    <text evidence="10">Probably a homodimer.</text>
</comment>
<evidence type="ECO:0000256" key="4">
    <source>
        <dbReference type="ARBA" id="ARBA00022692"/>
    </source>
</evidence>
<dbReference type="GO" id="GO:0004016">
    <property type="term" value="F:adenylate cyclase activity"/>
    <property type="evidence" value="ECO:0007669"/>
    <property type="project" value="UniProtKB-UniRule"/>
</dbReference>
<keyword evidence="8 10" id="KW-1133">Transmembrane helix</keyword>
<dbReference type="OrthoDB" id="9807385at2"/>
<keyword evidence="7 10" id="KW-0067">ATP-binding</keyword>
<evidence type="ECO:0000259" key="11">
    <source>
        <dbReference type="PROSITE" id="PS51794"/>
    </source>
</evidence>
<dbReference type="PANTHER" id="PTHR34185:SF1">
    <property type="entry name" value="DIADENYLATE CYCLASE"/>
    <property type="match status" value="1"/>
</dbReference>
<evidence type="ECO:0000256" key="1">
    <source>
        <dbReference type="ARBA" id="ARBA00000877"/>
    </source>
</evidence>
<dbReference type="PANTHER" id="PTHR34185">
    <property type="entry name" value="DIADENYLATE CYCLASE"/>
    <property type="match status" value="1"/>
</dbReference>
<proteinExistence type="inferred from homology"/>
<dbReference type="InterPro" id="IPR034701">
    <property type="entry name" value="CdaA"/>
</dbReference>
<dbReference type="PIRSF" id="PIRSF004793">
    <property type="entry name" value="UCP004793"/>
    <property type="match status" value="1"/>
</dbReference>
<dbReference type="GO" id="GO:0106408">
    <property type="term" value="F:diadenylate cyclase activity"/>
    <property type="evidence" value="ECO:0007669"/>
    <property type="project" value="UniProtKB-EC"/>
</dbReference>
<dbReference type="InterPro" id="IPR036888">
    <property type="entry name" value="DNA_integrity_DisA_N_sf"/>
</dbReference>
<accession>A0A1H9TFM8</accession>
<gene>
    <name evidence="10" type="primary">dacA</name>
    <name evidence="12" type="ORF">SAMN04488559_11313</name>
</gene>
<dbReference type="Pfam" id="PF19293">
    <property type="entry name" value="CdaA_N"/>
    <property type="match status" value="1"/>
</dbReference>
<evidence type="ECO:0000313" key="13">
    <source>
        <dbReference type="Proteomes" id="UP000198948"/>
    </source>
</evidence>
<dbReference type="AlphaFoldDB" id="A0A1H9TFM8"/>
<sequence length="279" mass="31272">MSIDWSTVFTWHQLANVIDVLVVWFCIYKLILMVRGTKAVQLLRGIVIILVIKIISEYVGLQTIAWIMDRVIQWGVLATIIIFQPELRRGLEHLGRGSLFGKAKRETNQTVKMIDGLDKAVQYMAKRRIGALISIEKETRLDEYIATGIPLDADISGELLINIFIPNTPLHDGAVLIKQNKIAAAAGYLPLSENPFISKELGTRHRAAIGLSEVSDALTIIVSEETGEVSIAQNSELMRDLTHENFVKVLEQQLVTPDSKKKPNMIQEFISGITRRDSK</sequence>
<keyword evidence="6 10" id="KW-0547">Nucleotide-binding</keyword>
<dbReference type="Gene3D" id="3.40.1700.10">
    <property type="entry name" value="DNA integrity scanning protein, DisA, N-terminal domain"/>
    <property type="match status" value="1"/>
</dbReference>
<feature type="domain" description="DAC" evidence="11">
    <location>
        <begin position="84"/>
        <end position="243"/>
    </location>
</feature>
<keyword evidence="5 10" id="KW-0548">Nucleotidyltransferase</keyword>
<comment type="catalytic activity">
    <reaction evidence="1 10">
        <text>2 ATP = 3',3'-c-di-AMP + 2 diphosphate</text>
        <dbReference type="Rhea" id="RHEA:35655"/>
        <dbReference type="ChEBI" id="CHEBI:30616"/>
        <dbReference type="ChEBI" id="CHEBI:33019"/>
        <dbReference type="ChEBI" id="CHEBI:71500"/>
        <dbReference type="EC" id="2.7.7.85"/>
    </reaction>
</comment>
<evidence type="ECO:0000256" key="10">
    <source>
        <dbReference type="HAMAP-Rule" id="MF_01499"/>
    </source>
</evidence>
<dbReference type="Proteomes" id="UP000198948">
    <property type="component" value="Unassembled WGS sequence"/>
</dbReference>
<dbReference type="InterPro" id="IPR003390">
    <property type="entry name" value="DNA_integrity_scan_DisA_N"/>
</dbReference>
<dbReference type="InterPro" id="IPR045585">
    <property type="entry name" value="CdaA_N"/>
</dbReference>
<dbReference type="FunFam" id="3.40.1700.10:FF:000002">
    <property type="entry name" value="Diadenylate cyclase"/>
    <property type="match status" value="1"/>
</dbReference>